<dbReference type="InterPro" id="IPR006062">
    <property type="entry name" value="His_biosynth"/>
</dbReference>
<keyword evidence="7" id="KW-1185">Reference proteome</keyword>
<dbReference type="InterPro" id="IPR011060">
    <property type="entry name" value="RibuloseP-bd_barrel"/>
</dbReference>
<dbReference type="CDD" id="cd04723">
    <property type="entry name" value="HisA_HisF"/>
    <property type="match status" value="1"/>
</dbReference>
<organism evidence="6 7">
    <name type="scientific">Prosthecodimorpha staleyi</name>
    <dbReference type="NCBI Taxonomy" id="2840188"/>
    <lineage>
        <taxon>Bacteria</taxon>
        <taxon>Pseudomonadati</taxon>
        <taxon>Pseudomonadota</taxon>
        <taxon>Alphaproteobacteria</taxon>
        <taxon>Hyphomicrobiales</taxon>
        <taxon>Ancalomicrobiaceae</taxon>
        <taxon>Prosthecodimorpha</taxon>
    </lineage>
</organism>
<comment type="pathway">
    <text evidence="4">Amino-acid biosynthesis.</text>
</comment>
<evidence type="ECO:0000313" key="6">
    <source>
        <dbReference type="EMBL" id="MBT9291904.1"/>
    </source>
</evidence>
<keyword evidence="2 5" id="KW-0028">Amino-acid biosynthesis</keyword>
<dbReference type="EMBL" id="JAHHZF010000011">
    <property type="protein sequence ID" value="MBT9291904.1"/>
    <property type="molecule type" value="Genomic_DNA"/>
</dbReference>
<evidence type="ECO:0000256" key="3">
    <source>
        <dbReference type="ARBA" id="ARBA00023102"/>
    </source>
</evidence>
<dbReference type="GO" id="GO:0000105">
    <property type="term" value="P:L-histidine biosynthetic process"/>
    <property type="evidence" value="ECO:0007669"/>
    <property type="project" value="UniProtKB-KW"/>
</dbReference>
<evidence type="ECO:0000313" key="7">
    <source>
        <dbReference type="Proteomes" id="UP000766595"/>
    </source>
</evidence>
<keyword evidence="3 5" id="KW-0368">Histidine biosynthesis</keyword>
<sequence>MRRPRSRPRIPEAALDVVPVLDLKQGLVVRARHGDRDAYRPIETPLAPSAAPLDVARGLLALHPFRRFYLADLDGIEGRGRSDAIVDALAAALPQVEFWVDNGLADAAACRDWLDGRRARLVIGSESQTGIDTARALGAGAVLSLDYRGDAFLGPASLETDAALWPDDVIVMTLARVGSGAGPDLSKLAAARGRSSGARLWAAGGVRGVDDLAALRGLAVSGALVATALHDGRLTAADLATLA</sequence>
<dbReference type="Proteomes" id="UP000766595">
    <property type="component" value="Unassembled WGS sequence"/>
</dbReference>
<dbReference type="InterPro" id="IPR013785">
    <property type="entry name" value="Aldolase_TIM"/>
</dbReference>
<evidence type="ECO:0000256" key="1">
    <source>
        <dbReference type="ARBA" id="ARBA00009667"/>
    </source>
</evidence>
<dbReference type="AlphaFoldDB" id="A0A947GJL5"/>
<name>A0A947GJL5_9HYPH</name>
<dbReference type="Pfam" id="PF00977">
    <property type="entry name" value="His_biosynth"/>
    <property type="match status" value="1"/>
</dbReference>
<evidence type="ECO:0000256" key="4">
    <source>
        <dbReference type="ARBA" id="ARBA00029440"/>
    </source>
</evidence>
<comment type="similarity">
    <text evidence="1 5">Belongs to the HisA/HisF family.</text>
</comment>
<proteinExistence type="inferred from homology"/>
<evidence type="ECO:0000256" key="2">
    <source>
        <dbReference type="ARBA" id="ARBA00022605"/>
    </source>
</evidence>
<accession>A0A947GJL5</accession>
<evidence type="ECO:0000256" key="5">
    <source>
        <dbReference type="RuleBase" id="RU003657"/>
    </source>
</evidence>
<reference evidence="6 7" key="1">
    <citation type="submission" date="2021-06" db="EMBL/GenBank/DDBJ databases">
        <authorList>
            <person name="Grouzdev D.S."/>
            <person name="Koziaeva V."/>
        </authorList>
    </citation>
    <scope>NUCLEOTIDE SEQUENCE [LARGE SCALE GENOMIC DNA]</scope>
    <source>
        <strain evidence="6 7">22</strain>
    </source>
</reference>
<comment type="caution">
    <text evidence="6">The sequence shown here is derived from an EMBL/GenBank/DDBJ whole genome shotgun (WGS) entry which is preliminary data.</text>
</comment>
<dbReference type="SUPFAM" id="SSF51366">
    <property type="entry name" value="Ribulose-phoshate binding barrel"/>
    <property type="match status" value="1"/>
</dbReference>
<protein>
    <submittedName>
        <fullName evidence="6">Nickel transporter</fullName>
    </submittedName>
</protein>
<gene>
    <name evidence="6" type="ORF">KL771_20740</name>
</gene>
<dbReference type="Gene3D" id="3.20.20.70">
    <property type="entry name" value="Aldolase class I"/>
    <property type="match status" value="1"/>
</dbReference>